<feature type="region of interest" description="Disordered" evidence="1">
    <location>
        <begin position="120"/>
        <end position="193"/>
    </location>
</feature>
<keyword evidence="4" id="KW-1185">Reference proteome</keyword>
<feature type="compositionally biased region" description="Low complexity" evidence="1">
    <location>
        <begin position="420"/>
        <end position="430"/>
    </location>
</feature>
<comment type="caution">
    <text evidence="3">The sequence shown here is derived from an EMBL/GenBank/DDBJ whole genome shotgun (WGS) entry which is preliminary data.</text>
</comment>
<feature type="domain" description="UBA" evidence="2">
    <location>
        <begin position="193"/>
        <end position="245"/>
    </location>
</feature>
<feature type="compositionally biased region" description="Basic and acidic residues" evidence="1">
    <location>
        <begin position="168"/>
        <end position="178"/>
    </location>
</feature>
<dbReference type="AlphaFoldDB" id="A0AAV9K8H1"/>
<protein>
    <recommendedName>
        <fullName evidence="2">UBA domain-containing protein</fullName>
    </recommendedName>
</protein>
<proteinExistence type="predicted"/>
<reference evidence="3 4" key="1">
    <citation type="submission" date="2023-10" db="EMBL/GenBank/DDBJ databases">
        <title>Genome-Wide Identification Analysis in wild type Solanum Pinnatisectum Reveals Some Genes Defensing Phytophthora Infestans.</title>
        <authorList>
            <person name="Sun C."/>
        </authorList>
    </citation>
    <scope>NUCLEOTIDE SEQUENCE [LARGE SCALE GENOMIC DNA]</scope>
    <source>
        <strain evidence="3">LQN</strain>
        <tissue evidence="3">Leaf</tissue>
    </source>
</reference>
<feature type="region of interest" description="Disordered" evidence="1">
    <location>
        <begin position="305"/>
        <end position="331"/>
    </location>
</feature>
<dbReference type="SUPFAM" id="SSF46934">
    <property type="entry name" value="UBA-like"/>
    <property type="match status" value="1"/>
</dbReference>
<dbReference type="PROSITE" id="PS50030">
    <property type="entry name" value="UBA"/>
    <property type="match status" value="1"/>
</dbReference>
<feature type="compositionally biased region" description="Low complexity" evidence="1">
    <location>
        <begin position="77"/>
        <end position="86"/>
    </location>
</feature>
<feature type="compositionally biased region" description="Basic residues" evidence="1">
    <location>
        <begin position="179"/>
        <end position="188"/>
    </location>
</feature>
<feature type="compositionally biased region" description="Polar residues" evidence="1">
    <location>
        <begin position="155"/>
        <end position="167"/>
    </location>
</feature>
<sequence>MGYLSPPTSSRLLCPLRLKTNMGRNHLSSHGIPATSHQTALMGLYCVLEVSELEAALMSRAARSKSKDKKVSKEPPKIASKPSSASGYNPLLGTFQTFDPAPVTANAALHVSGRFRSIDERDDLSGHSHGAGGEYETVSNNGSWSGEEDHKEKTSNLPLRQETSVGTDNDKREKIRQKNERKHQRQKERRAQELHEKCSGYLMSRKLETLAGQFVAMGFSSEQATLALILNEGKVEESVAWLLEGGEETNKYETRSADTEGNLKIDISEEFARIADMEIRFNCSKQDVERAIVICEGDLERAEDMLRSQKQEPPSVPPKPEETSHPPIMGNNMIPIGATKNLTRIPVKPSSSSTIPATTDDKEFNYSKVVAPVRPSMDPPSMDPGSNNIPLLERTEPKLDLGKAPQVSVPVDQRFPDPRSNPSVSCPLSSSLQVSLPPAKTEAHYVAVGNELKNLPVGTVREPVIVMQQPPSVKVRHTPISNVSSLPETAEPFFPINIVGTVRPSGMNPHITGTRSLIANDVSSNHQLYNQPHYQQHQQPEQLVSMYGTLESPGTSWGNNLWSWTGGSSQTQLVPATSSLGLFSGLGTHGTYGLPSPVDWNSGGGTVLHLDYKNIDWSLDHGSSSSGTGGMWRTTNSLLEHYNPKYDSFYRGIAAKSTSKPVLTNEIGVPNPGLQVGGVSTAETLVTGGSREWTSAAGGFHQQTSSAVGFHQQTSAAGGSRQQTSAAGAFHQQTVAAGGSRQQTSVAGGSRQQTSVVGGSHEWTSVTGGYHHWTSPFEERDLFSLPRQFVSSPSL</sequence>
<evidence type="ECO:0000256" key="1">
    <source>
        <dbReference type="SAM" id="MobiDB-lite"/>
    </source>
</evidence>
<feature type="region of interest" description="Disordered" evidence="1">
    <location>
        <begin position="409"/>
        <end position="430"/>
    </location>
</feature>
<evidence type="ECO:0000259" key="2">
    <source>
        <dbReference type="PROSITE" id="PS50030"/>
    </source>
</evidence>
<gene>
    <name evidence="3" type="ORF">R3W88_030413</name>
</gene>
<dbReference type="PANTHER" id="PTHR35294:SF5">
    <property type="entry name" value="UBA DOMAIN-CONTAINING PROTEIN"/>
    <property type="match status" value="1"/>
</dbReference>
<dbReference type="InterPro" id="IPR009060">
    <property type="entry name" value="UBA-like_sf"/>
</dbReference>
<dbReference type="PANTHER" id="PTHR35294">
    <property type="entry name" value="UBIQUITIN-ASSOCIATED/TRANSLATION ELONGATION FACTOR EF1B PROTEIN"/>
    <property type="match status" value="1"/>
</dbReference>
<feature type="region of interest" description="Disordered" evidence="1">
    <location>
        <begin position="734"/>
        <end position="760"/>
    </location>
</feature>
<accession>A0AAV9K8H1</accession>
<evidence type="ECO:0000313" key="4">
    <source>
        <dbReference type="Proteomes" id="UP001311915"/>
    </source>
</evidence>
<dbReference type="InterPro" id="IPR015940">
    <property type="entry name" value="UBA"/>
</dbReference>
<organism evidence="3 4">
    <name type="scientific">Solanum pinnatisectum</name>
    <name type="common">tansyleaf nightshade</name>
    <dbReference type="NCBI Taxonomy" id="50273"/>
    <lineage>
        <taxon>Eukaryota</taxon>
        <taxon>Viridiplantae</taxon>
        <taxon>Streptophyta</taxon>
        <taxon>Embryophyta</taxon>
        <taxon>Tracheophyta</taxon>
        <taxon>Spermatophyta</taxon>
        <taxon>Magnoliopsida</taxon>
        <taxon>eudicotyledons</taxon>
        <taxon>Gunneridae</taxon>
        <taxon>Pentapetalae</taxon>
        <taxon>asterids</taxon>
        <taxon>lamiids</taxon>
        <taxon>Solanales</taxon>
        <taxon>Solanaceae</taxon>
        <taxon>Solanoideae</taxon>
        <taxon>Solaneae</taxon>
        <taxon>Solanum</taxon>
    </lineage>
</organism>
<evidence type="ECO:0000313" key="3">
    <source>
        <dbReference type="EMBL" id="KAK4709488.1"/>
    </source>
</evidence>
<dbReference type="Gene3D" id="1.10.8.10">
    <property type="entry name" value="DNA helicase RuvA subunit, C-terminal domain"/>
    <property type="match status" value="1"/>
</dbReference>
<feature type="region of interest" description="Disordered" evidence="1">
    <location>
        <begin position="62"/>
        <end position="86"/>
    </location>
</feature>
<dbReference type="EMBL" id="JAWPEI010000012">
    <property type="protein sequence ID" value="KAK4709488.1"/>
    <property type="molecule type" value="Genomic_DNA"/>
</dbReference>
<name>A0AAV9K8H1_9SOLN</name>
<dbReference type="Proteomes" id="UP001311915">
    <property type="component" value="Unassembled WGS sequence"/>
</dbReference>